<dbReference type="AlphaFoldDB" id="A0A558H702"/>
<organism evidence="6 7">
    <name type="scientific">Paenarthrobacter nitroguajacolicus</name>
    <name type="common">Arthrobacter nitroguajacolicus</name>
    <dbReference type="NCBI Taxonomy" id="211146"/>
    <lineage>
        <taxon>Bacteria</taxon>
        <taxon>Bacillati</taxon>
        <taxon>Actinomycetota</taxon>
        <taxon>Actinomycetes</taxon>
        <taxon>Micrococcales</taxon>
        <taxon>Micrococcaceae</taxon>
        <taxon>Paenarthrobacter</taxon>
    </lineage>
</organism>
<evidence type="ECO:0000256" key="1">
    <source>
        <dbReference type="ARBA" id="ARBA00004127"/>
    </source>
</evidence>
<dbReference type="OrthoDB" id="941586at2"/>
<dbReference type="PANTHER" id="PTHR12714:SF24">
    <property type="entry name" value="SLR1182 PROTEIN"/>
    <property type="match status" value="1"/>
</dbReference>
<comment type="caution">
    <text evidence="6">The sequence shown here is derived from an EMBL/GenBank/DDBJ whole genome shotgun (WGS) entry which is preliminary data.</text>
</comment>
<feature type="transmembrane region" description="Helical" evidence="5">
    <location>
        <begin position="25"/>
        <end position="43"/>
    </location>
</feature>
<evidence type="ECO:0000256" key="3">
    <source>
        <dbReference type="ARBA" id="ARBA00022989"/>
    </source>
</evidence>
<dbReference type="GO" id="GO:0008168">
    <property type="term" value="F:methyltransferase activity"/>
    <property type="evidence" value="ECO:0007669"/>
    <property type="project" value="UniProtKB-KW"/>
</dbReference>
<feature type="transmembrane region" description="Helical" evidence="5">
    <location>
        <begin position="50"/>
        <end position="69"/>
    </location>
</feature>
<keyword evidence="6" id="KW-0489">Methyltransferase</keyword>
<keyword evidence="6" id="KW-0808">Transferase</keyword>
<name>A0A558H702_PAENT</name>
<feature type="transmembrane region" description="Helical" evidence="5">
    <location>
        <begin position="161"/>
        <end position="183"/>
    </location>
</feature>
<dbReference type="EMBL" id="VNFK01000004">
    <property type="protein sequence ID" value="TVU64916.1"/>
    <property type="molecule type" value="Genomic_DNA"/>
</dbReference>
<evidence type="ECO:0000256" key="5">
    <source>
        <dbReference type="SAM" id="Phobius"/>
    </source>
</evidence>
<evidence type="ECO:0000313" key="7">
    <source>
        <dbReference type="Proteomes" id="UP000316500"/>
    </source>
</evidence>
<dbReference type="InterPro" id="IPR007318">
    <property type="entry name" value="Phopholipid_MeTrfase"/>
</dbReference>
<keyword evidence="3 5" id="KW-1133">Transmembrane helix</keyword>
<keyword evidence="2 5" id="KW-0812">Transmembrane</keyword>
<protein>
    <submittedName>
        <fullName evidence="6">Isoprenylcysteine carboxylmethyltransferase family protein</fullName>
    </submittedName>
</protein>
<comment type="subcellular location">
    <subcellularLocation>
        <location evidence="1">Endomembrane system</location>
        <topology evidence="1">Multi-pass membrane protein</topology>
    </subcellularLocation>
</comment>
<dbReference type="RefSeq" id="WP_144649119.1">
    <property type="nucleotide sequence ID" value="NZ_VNFK01000004.1"/>
</dbReference>
<dbReference type="GO" id="GO:0012505">
    <property type="term" value="C:endomembrane system"/>
    <property type="evidence" value="ECO:0007669"/>
    <property type="project" value="UniProtKB-SubCell"/>
</dbReference>
<keyword evidence="4 5" id="KW-0472">Membrane</keyword>
<feature type="transmembrane region" description="Helical" evidence="5">
    <location>
        <begin position="75"/>
        <end position="96"/>
    </location>
</feature>
<accession>A0A558H702</accession>
<gene>
    <name evidence="6" type="ORF">FQP90_07210</name>
</gene>
<evidence type="ECO:0000256" key="4">
    <source>
        <dbReference type="ARBA" id="ARBA00023136"/>
    </source>
</evidence>
<dbReference type="GO" id="GO:0032259">
    <property type="term" value="P:methylation"/>
    <property type="evidence" value="ECO:0007669"/>
    <property type="project" value="UniProtKB-KW"/>
</dbReference>
<dbReference type="Pfam" id="PF04191">
    <property type="entry name" value="PEMT"/>
    <property type="match status" value="1"/>
</dbReference>
<reference evidence="6 7" key="1">
    <citation type="submission" date="2019-07" db="EMBL/GenBank/DDBJ databases">
        <title>Diversity of Bacteria from Kongsfjorden, Arctic.</title>
        <authorList>
            <person name="Yu Y."/>
        </authorList>
    </citation>
    <scope>NUCLEOTIDE SEQUENCE [LARGE SCALE GENOMIC DNA]</scope>
    <source>
        <strain evidence="6 7">SM1928</strain>
    </source>
</reference>
<dbReference type="Gene3D" id="1.20.120.1630">
    <property type="match status" value="1"/>
</dbReference>
<feature type="transmembrane region" description="Helical" evidence="5">
    <location>
        <begin position="132"/>
        <end position="149"/>
    </location>
</feature>
<evidence type="ECO:0000256" key="2">
    <source>
        <dbReference type="ARBA" id="ARBA00022692"/>
    </source>
</evidence>
<proteinExistence type="predicted"/>
<sequence length="280" mass="29417">MAWWIAVFLSPAVRTATLGSLDPIAVAALDVPLFVLGSALAALGVKAAAVVASGWTALVAAALALYATITTEAGLGVLMMIAAAACSGLALCFVLLGRVPTEWIVRGPFAFRSAAANRPATTHVSATIGQMILFWGFFLVAVPLLISWLEIRWLVSLPVPPFAATAGATLLVLASVLGVASAVTMASRGSGTPLPSAMPNRLVVAGPYRWVRNPMAVAGITQGVGVGLILGSWLVVAYAMIGSLLWNYAVRPLEEADLEKRFGTEFQQYRDTVRCWIPRV</sequence>
<dbReference type="PANTHER" id="PTHR12714">
    <property type="entry name" value="PROTEIN-S ISOPRENYLCYSTEINE O-METHYLTRANSFERASE"/>
    <property type="match status" value="1"/>
</dbReference>
<evidence type="ECO:0000313" key="6">
    <source>
        <dbReference type="EMBL" id="TVU64916.1"/>
    </source>
</evidence>
<feature type="transmembrane region" description="Helical" evidence="5">
    <location>
        <begin position="216"/>
        <end position="241"/>
    </location>
</feature>
<dbReference type="Proteomes" id="UP000316500">
    <property type="component" value="Unassembled WGS sequence"/>
</dbReference>